<dbReference type="PANTHER" id="PTHR30157">
    <property type="entry name" value="FERRIC REDUCTASE, NADPH-DEPENDENT"/>
    <property type="match status" value="1"/>
</dbReference>
<dbReference type="Proteomes" id="UP000257706">
    <property type="component" value="Unassembled WGS sequence"/>
</dbReference>
<reference evidence="2 3" key="1">
    <citation type="journal article" date="2018" name="Nat. Biotechnol.">
        <title>A standardized bacterial taxonomy based on genome phylogeny substantially revises the tree of life.</title>
        <authorList>
            <person name="Parks D.H."/>
            <person name="Chuvochina M."/>
            <person name="Waite D.W."/>
            <person name="Rinke C."/>
            <person name="Skarshewski A."/>
            <person name="Chaumeil P.A."/>
            <person name="Hugenholtz P."/>
        </authorList>
    </citation>
    <scope>NUCLEOTIDE SEQUENCE [LARGE SCALE GENOMIC DNA]</scope>
    <source>
        <strain evidence="2">UBA8739</strain>
    </source>
</reference>
<evidence type="ECO:0000313" key="3">
    <source>
        <dbReference type="Proteomes" id="UP000257706"/>
    </source>
</evidence>
<evidence type="ECO:0000313" key="2">
    <source>
        <dbReference type="EMBL" id="HAE48358.1"/>
    </source>
</evidence>
<dbReference type="SUPFAM" id="SSF63380">
    <property type="entry name" value="Riboflavin synthase domain-like"/>
    <property type="match status" value="1"/>
</dbReference>
<proteinExistence type="predicted"/>
<dbReference type="Gene3D" id="3.40.50.80">
    <property type="entry name" value="Nucleotide-binding domain of ferredoxin-NADP reductase (FNR) module"/>
    <property type="match status" value="1"/>
</dbReference>
<dbReference type="InterPro" id="IPR017938">
    <property type="entry name" value="Riboflavin_synthase-like_b-brl"/>
</dbReference>
<organism evidence="2 3">
    <name type="scientific">Tistrella mobilis</name>
    <dbReference type="NCBI Taxonomy" id="171437"/>
    <lineage>
        <taxon>Bacteria</taxon>
        <taxon>Pseudomonadati</taxon>
        <taxon>Pseudomonadota</taxon>
        <taxon>Alphaproteobacteria</taxon>
        <taxon>Geminicoccales</taxon>
        <taxon>Geminicoccaceae</taxon>
        <taxon>Tistrella</taxon>
    </lineage>
</organism>
<dbReference type="PROSITE" id="PS51384">
    <property type="entry name" value="FAD_FR"/>
    <property type="match status" value="1"/>
</dbReference>
<comment type="caution">
    <text evidence="2">The sequence shown here is derived from an EMBL/GenBank/DDBJ whole genome shotgun (WGS) entry which is preliminary data.</text>
</comment>
<feature type="domain" description="FAD-binding FR-type" evidence="1">
    <location>
        <begin position="28"/>
        <end position="134"/>
    </location>
</feature>
<dbReference type="Gene3D" id="2.40.30.10">
    <property type="entry name" value="Translation factors"/>
    <property type="match status" value="1"/>
</dbReference>
<accession>A0A3B9IKX9</accession>
<dbReference type="PANTHER" id="PTHR30157:SF0">
    <property type="entry name" value="NADPH-DEPENDENT FERRIC-CHELATE REDUCTASE"/>
    <property type="match status" value="1"/>
</dbReference>
<protein>
    <submittedName>
        <fullName evidence="2">Siderophore-interacting protein</fullName>
    </submittedName>
</protein>
<dbReference type="InterPro" id="IPR039261">
    <property type="entry name" value="FNR_nucleotide-bd"/>
</dbReference>
<dbReference type="InterPro" id="IPR017927">
    <property type="entry name" value="FAD-bd_FR_type"/>
</dbReference>
<dbReference type="InterPro" id="IPR039374">
    <property type="entry name" value="SIP_fam"/>
</dbReference>
<evidence type="ECO:0000259" key="1">
    <source>
        <dbReference type="PROSITE" id="PS51384"/>
    </source>
</evidence>
<name>A0A3B9IKX9_9PROT</name>
<gene>
    <name evidence="2" type="ORF">DCK97_13140</name>
</gene>
<dbReference type="EMBL" id="DMAI01000209">
    <property type="protein sequence ID" value="HAE48358.1"/>
    <property type="molecule type" value="Genomic_DNA"/>
</dbReference>
<dbReference type="GO" id="GO:0016491">
    <property type="term" value="F:oxidoreductase activity"/>
    <property type="evidence" value="ECO:0007669"/>
    <property type="project" value="InterPro"/>
</dbReference>
<dbReference type="AlphaFoldDB" id="A0A3B9IKX9"/>
<sequence length="258" mass="27652">MRPTARRSRPGASAWPPPGRIARTLQSWFMRPARLAAVETLSPHFRLITLEGAALKDVGWTIGQKLQVAMGTGMTARTYTPIFWDAAAGRTQLLAYLHDLGTGQDAAPGSHWAAGLTVGTQYRVFGPRRSLDLSDPGSGWPVVLFGDETSFALAASLGPRSGDAAAHLFEVSDVAEARLVLARMGLGDARVIDRQAGDTHLAVAETELTRLAARRIRFALTGKASSIQRMSRALKTIGVPAARIRAKAYWAPGKTGLD</sequence>